<dbReference type="AlphaFoldDB" id="A0A1V5ZKQ6"/>
<comment type="caution">
    <text evidence="1">The sequence shown here is derived from an EMBL/GenBank/DDBJ whole genome shotgun (WGS) entry which is preliminary data.</text>
</comment>
<dbReference type="SUPFAM" id="SSF48334">
    <property type="entry name" value="DNA repair protein MutS, domain III"/>
    <property type="match status" value="1"/>
</dbReference>
<reference evidence="1" key="1">
    <citation type="submission" date="2017-02" db="EMBL/GenBank/DDBJ databases">
        <title>Delving into the versatile metabolic prowess of the omnipresent phylum Bacteroidetes.</title>
        <authorList>
            <person name="Nobu M.K."/>
            <person name="Mei R."/>
            <person name="Narihiro T."/>
            <person name="Kuroda K."/>
            <person name="Liu W.-T."/>
        </authorList>
    </citation>
    <scope>NUCLEOTIDE SEQUENCE</scope>
    <source>
        <strain evidence="1">ADurb.Bin160</strain>
    </source>
</reference>
<organism evidence="1">
    <name type="scientific">candidate division CPR1 bacterium ADurb.Bin160</name>
    <dbReference type="NCBI Taxonomy" id="1852826"/>
    <lineage>
        <taxon>Bacteria</taxon>
        <taxon>candidate division CPR1</taxon>
    </lineage>
</organism>
<dbReference type="Proteomes" id="UP000485621">
    <property type="component" value="Unassembled WGS sequence"/>
</dbReference>
<name>A0A1V5ZKQ6_9BACT</name>
<protein>
    <submittedName>
        <fullName evidence="1">Uncharacterized protein</fullName>
    </submittedName>
</protein>
<sequence>MEKIESKIIEAKNALIEQEFLILQELKDSIALIVNDLHDFSNYVSWLDLYTAHAIFAKENNLIKADYLEK</sequence>
<accession>A0A1V5ZKQ6</accession>
<gene>
    <name evidence="1" type="ORF">BWY04_01261</name>
</gene>
<proteinExistence type="predicted"/>
<evidence type="ECO:0000313" key="1">
    <source>
        <dbReference type="EMBL" id="OQB40658.1"/>
    </source>
</evidence>
<dbReference type="InterPro" id="IPR036187">
    <property type="entry name" value="DNA_mismatch_repair_MutS_sf"/>
</dbReference>
<dbReference type="EMBL" id="MWDB01000036">
    <property type="protein sequence ID" value="OQB40658.1"/>
    <property type="molecule type" value="Genomic_DNA"/>
</dbReference>